<reference evidence="1" key="1">
    <citation type="submission" date="2021-01" db="EMBL/GenBank/DDBJ databases">
        <title>Whole genome shotgun sequence of Virgisporangium aurantiacum NBRC 16421.</title>
        <authorList>
            <person name="Komaki H."/>
            <person name="Tamura T."/>
        </authorList>
    </citation>
    <scope>NUCLEOTIDE SEQUENCE</scope>
    <source>
        <strain evidence="1">NBRC 16421</strain>
    </source>
</reference>
<organism evidence="1 2">
    <name type="scientific">Virgisporangium aurantiacum</name>
    <dbReference type="NCBI Taxonomy" id="175570"/>
    <lineage>
        <taxon>Bacteria</taxon>
        <taxon>Bacillati</taxon>
        <taxon>Actinomycetota</taxon>
        <taxon>Actinomycetes</taxon>
        <taxon>Micromonosporales</taxon>
        <taxon>Micromonosporaceae</taxon>
        <taxon>Virgisporangium</taxon>
    </lineage>
</organism>
<dbReference type="Proteomes" id="UP000612585">
    <property type="component" value="Unassembled WGS sequence"/>
</dbReference>
<accession>A0A8J3Z411</accession>
<proteinExistence type="predicted"/>
<evidence type="ECO:0000313" key="1">
    <source>
        <dbReference type="EMBL" id="GIJ54861.1"/>
    </source>
</evidence>
<dbReference type="RefSeq" id="WP_203990618.1">
    <property type="nucleotide sequence ID" value="NZ_BOPG01000012.1"/>
</dbReference>
<protein>
    <submittedName>
        <fullName evidence="1">Uncharacterized protein</fullName>
    </submittedName>
</protein>
<dbReference type="AlphaFoldDB" id="A0A8J3Z411"/>
<name>A0A8J3Z411_9ACTN</name>
<evidence type="ECO:0000313" key="2">
    <source>
        <dbReference type="Proteomes" id="UP000612585"/>
    </source>
</evidence>
<gene>
    <name evidence="1" type="ORF">Vau01_023770</name>
</gene>
<sequence length="644" mass="68020">MLQALTAVPVHDPAAMLAAGARALDEDGDLTAARRFFDAAYTTAERDDRPDAMAEAALGLAGLWVHEQRTGVASALVESRLRWALARVGFDSPLAGRIRVRLAGEADYRAGTSAGILAALAAARSGDDPVATADALNLAHHCLLGPEHAAARHALAVDLIGTSARTGRRRDLLMGLLWQTVNRFLDGDRHAERRLAELRALLANDDHLAIGFVVAAMDVMLLLRAGRFDDAEAAATACARRGHEAGDVDATGWFGAQLVAIRWYQGRLGDLRPMLDDLVHSSTLSAVDNACFAAQAVAAALTGDPAAGSDALARLRGRDLADLPRSSSWLGTMVGAAEAAYLLGDADTAATVYDLLAPFADRPAVTGLGVACYGSVHHALGTAALTTAGLTTGAADRAVTHFAAAVAANRALGHRPATVHSRWRHATALTLRGGPDDYALARRERETAAAAAAALGMAPTTGDAETAAVEPLRLSRQEKRWRIDWGRRSVVVDARVGMLHLAVLLANPNTDVAAVDLAAGVSGLASAAGAGMSDQPVLDDAARRQYQRRIAHLRADIDASTARGEHRRADRARDEHDRLATALTGALGVDGRSRRFTDNAERARVAVGKAIRRAIDRVAEVDHPIAQHLRNTVHTGLRCSYRPE</sequence>
<dbReference type="EMBL" id="BOPG01000012">
    <property type="protein sequence ID" value="GIJ54861.1"/>
    <property type="molecule type" value="Genomic_DNA"/>
</dbReference>
<comment type="caution">
    <text evidence="1">The sequence shown here is derived from an EMBL/GenBank/DDBJ whole genome shotgun (WGS) entry which is preliminary data.</text>
</comment>
<keyword evidence="2" id="KW-1185">Reference proteome</keyword>